<keyword evidence="3" id="KW-1185">Reference proteome</keyword>
<evidence type="ECO:0000256" key="1">
    <source>
        <dbReference type="SAM" id="MobiDB-lite"/>
    </source>
</evidence>
<feature type="region of interest" description="Disordered" evidence="1">
    <location>
        <begin position="412"/>
        <end position="446"/>
    </location>
</feature>
<sequence>MSLSHRLNKSLRMDPLASHLPLHITEYSVTTGSSSFTPGHSTGMDSDRILFRLRQGPGMLEQYIREFLAISNYSTLPDCIIIEIFSDGLNELLKARLRHEGPRSSLAAFLDFALLCVGSALTVGVAEEERDIPVMPATAEPVHKMAATADPARKMAAAPERVHVMAATAEPVRKMAAALVRAHKMAVTAEPLHKTAVKTELRHVTAAIPEPSQVTAAFPESSQVAAAFPEASQVAAAFPKSSQPTAVLPLSGRVVFPVSSQVTAMFPSQVRAAPEASSARDATPLPPEVSAPAVEPPMVAALTYELSASLPILFVSSIPALPRSQSLTRVPAPPWWAPASPALPWRASAPPALPPAPPWRASAPPALPWRASAPLAPPWRASAPPALPSAPPWRAPALPAPPPAPPWRVPALPVLPQLPGPPHGPGPPTLALSRPRPRPRPRPTTPLDSALLGGCYVMNLVGDLRSTYHQMSLSLCHYTLTVSTPRTTYSTIHRADCISTCGQSGALFKPRTFTRTVLVAFSAPLVLAPKQSCSLVSFFLVPSSCVPLVLYSRLAISFSSVSPPAFLTLAR</sequence>
<proteinExistence type="predicted"/>
<dbReference type="Proteomes" id="UP001529510">
    <property type="component" value="Unassembled WGS sequence"/>
</dbReference>
<name>A0ABD0MSR7_CIRMR</name>
<protein>
    <submittedName>
        <fullName evidence="2">Uncharacterized protein</fullName>
    </submittedName>
</protein>
<gene>
    <name evidence="2" type="ORF">M9458_052644</name>
</gene>
<evidence type="ECO:0000313" key="3">
    <source>
        <dbReference type="Proteomes" id="UP001529510"/>
    </source>
</evidence>
<organism evidence="2 3">
    <name type="scientific">Cirrhinus mrigala</name>
    <name type="common">Mrigala</name>
    <dbReference type="NCBI Taxonomy" id="683832"/>
    <lineage>
        <taxon>Eukaryota</taxon>
        <taxon>Metazoa</taxon>
        <taxon>Chordata</taxon>
        <taxon>Craniata</taxon>
        <taxon>Vertebrata</taxon>
        <taxon>Euteleostomi</taxon>
        <taxon>Actinopterygii</taxon>
        <taxon>Neopterygii</taxon>
        <taxon>Teleostei</taxon>
        <taxon>Ostariophysi</taxon>
        <taxon>Cypriniformes</taxon>
        <taxon>Cyprinidae</taxon>
        <taxon>Labeoninae</taxon>
        <taxon>Labeonini</taxon>
        <taxon>Cirrhinus</taxon>
    </lineage>
</organism>
<evidence type="ECO:0000313" key="2">
    <source>
        <dbReference type="EMBL" id="KAL0152040.1"/>
    </source>
</evidence>
<reference evidence="2 3" key="1">
    <citation type="submission" date="2024-05" db="EMBL/GenBank/DDBJ databases">
        <title>Genome sequencing and assembly of Indian major carp, Cirrhinus mrigala (Hamilton, 1822).</title>
        <authorList>
            <person name="Mohindra V."/>
            <person name="Chowdhury L.M."/>
            <person name="Lal K."/>
            <person name="Jena J.K."/>
        </authorList>
    </citation>
    <scope>NUCLEOTIDE SEQUENCE [LARGE SCALE GENOMIC DNA]</scope>
    <source>
        <strain evidence="2">CM1030</strain>
        <tissue evidence="2">Blood</tissue>
    </source>
</reference>
<feature type="compositionally biased region" description="Pro residues" evidence="1">
    <location>
        <begin position="416"/>
        <end position="428"/>
    </location>
</feature>
<dbReference type="EMBL" id="JAMKFB020000198">
    <property type="protein sequence ID" value="KAL0152040.1"/>
    <property type="molecule type" value="Genomic_DNA"/>
</dbReference>
<dbReference type="AlphaFoldDB" id="A0ABD0MSR7"/>
<accession>A0ABD0MSR7</accession>
<comment type="caution">
    <text evidence="2">The sequence shown here is derived from an EMBL/GenBank/DDBJ whole genome shotgun (WGS) entry which is preliminary data.</text>
</comment>